<dbReference type="PROSITE" id="PS50987">
    <property type="entry name" value="HTH_ARSR_2"/>
    <property type="match status" value="1"/>
</dbReference>
<name>A0AA41ZDC9_9SPHN</name>
<dbReference type="PANTHER" id="PTHR39168:SF1">
    <property type="entry name" value="TRANSCRIPTIONAL REGULATORY PROTEIN"/>
    <property type="match status" value="1"/>
</dbReference>
<dbReference type="PRINTS" id="PR00778">
    <property type="entry name" value="HTHARSR"/>
</dbReference>
<dbReference type="AlphaFoldDB" id="A0AA41ZDC9"/>
<sequence length="230" mass="24803">MTTGNNMAAVARLIGDPARANMLDAMLDARAHSAGELATIAGVSAATASGHLRQLLGGGLVAVAAQGRHRYYRLASPEVARLLEGLMAVTAPLVTRHRATPRVPSALREARTCYDHLAGRLGIAIADTLVANGTVRIDDNHIAVTDHGRAWLGEMAIDLDAPRRWARRPLCRPCLDWSERRPHLAGVLGAALLERLLERGWIARVDGSRAIRVTPPGATELRRRFGYEPA</sequence>
<dbReference type="GO" id="GO:0097063">
    <property type="term" value="F:cadmium ion sensor activity"/>
    <property type="evidence" value="ECO:0007669"/>
    <property type="project" value="TreeGrafter"/>
</dbReference>
<comment type="caution">
    <text evidence="2">The sequence shown here is derived from an EMBL/GenBank/DDBJ whole genome shotgun (WGS) entry which is preliminary data.</text>
</comment>
<dbReference type="NCBIfam" id="NF033788">
    <property type="entry name" value="HTH_metalloreg"/>
    <property type="match status" value="1"/>
</dbReference>
<keyword evidence="3" id="KW-1185">Reference proteome</keyword>
<dbReference type="Proteomes" id="UP001165565">
    <property type="component" value="Unassembled WGS sequence"/>
</dbReference>
<gene>
    <name evidence="2" type="ORF">NEE01_02505</name>
</gene>
<protein>
    <submittedName>
        <fullName evidence="2">ArsR family transcriptional regulator</fullName>
    </submittedName>
</protein>
<dbReference type="InterPro" id="IPR052543">
    <property type="entry name" value="HTH_Metal-responsive_Reg"/>
</dbReference>
<dbReference type="PANTHER" id="PTHR39168">
    <property type="entry name" value="TRANSCRIPTIONAL REGULATOR-RELATED"/>
    <property type="match status" value="1"/>
</dbReference>
<dbReference type="GO" id="GO:0032791">
    <property type="term" value="F:lead ion binding"/>
    <property type="evidence" value="ECO:0007669"/>
    <property type="project" value="TreeGrafter"/>
</dbReference>
<dbReference type="SMART" id="SM00418">
    <property type="entry name" value="HTH_ARSR"/>
    <property type="match status" value="1"/>
</dbReference>
<dbReference type="InterPro" id="IPR011991">
    <property type="entry name" value="ArsR-like_HTH"/>
</dbReference>
<dbReference type="GO" id="GO:0046686">
    <property type="term" value="P:response to cadmium ion"/>
    <property type="evidence" value="ECO:0007669"/>
    <property type="project" value="TreeGrafter"/>
</dbReference>
<dbReference type="EMBL" id="JANFAV010000001">
    <property type="protein sequence ID" value="MCW6533653.1"/>
    <property type="molecule type" value="Genomic_DNA"/>
</dbReference>
<evidence type="ECO:0000259" key="1">
    <source>
        <dbReference type="PROSITE" id="PS50987"/>
    </source>
</evidence>
<dbReference type="SUPFAM" id="SSF46785">
    <property type="entry name" value="Winged helix' DNA-binding domain"/>
    <property type="match status" value="1"/>
</dbReference>
<reference evidence="2" key="1">
    <citation type="submission" date="2022-06" db="EMBL/GenBank/DDBJ databases">
        <title>Sphingomonas sp. nov. isolated from rhizosphere soil of tomato.</title>
        <authorList>
            <person name="Dong H."/>
            <person name="Gao R."/>
        </authorList>
    </citation>
    <scope>NUCLEOTIDE SEQUENCE</scope>
    <source>
        <strain evidence="2">MMSM24</strain>
    </source>
</reference>
<dbReference type="GO" id="GO:0010288">
    <property type="term" value="P:response to lead ion"/>
    <property type="evidence" value="ECO:0007669"/>
    <property type="project" value="TreeGrafter"/>
</dbReference>
<evidence type="ECO:0000313" key="3">
    <source>
        <dbReference type="Proteomes" id="UP001165565"/>
    </source>
</evidence>
<dbReference type="Pfam" id="PF12840">
    <property type="entry name" value="HTH_20"/>
    <property type="match status" value="1"/>
</dbReference>
<dbReference type="CDD" id="cd00090">
    <property type="entry name" value="HTH_ARSR"/>
    <property type="match status" value="1"/>
</dbReference>
<dbReference type="InterPro" id="IPR036388">
    <property type="entry name" value="WH-like_DNA-bd_sf"/>
</dbReference>
<dbReference type="Gene3D" id="1.10.10.10">
    <property type="entry name" value="Winged helix-like DNA-binding domain superfamily/Winged helix DNA-binding domain"/>
    <property type="match status" value="1"/>
</dbReference>
<feature type="domain" description="HTH arsR-type" evidence="1">
    <location>
        <begin position="1"/>
        <end position="94"/>
    </location>
</feature>
<organism evidence="2 3">
    <name type="scientific">Sphingomonas lycopersici</name>
    <dbReference type="NCBI Taxonomy" id="2951807"/>
    <lineage>
        <taxon>Bacteria</taxon>
        <taxon>Pseudomonadati</taxon>
        <taxon>Pseudomonadota</taxon>
        <taxon>Alphaproteobacteria</taxon>
        <taxon>Sphingomonadales</taxon>
        <taxon>Sphingomonadaceae</taxon>
        <taxon>Sphingomonas</taxon>
    </lineage>
</organism>
<proteinExistence type="predicted"/>
<dbReference type="InterPro" id="IPR036390">
    <property type="entry name" value="WH_DNA-bd_sf"/>
</dbReference>
<accession>A0AA41ZDC9</accession>
<dbReference type="RefSeq" id="WP_265267677.1">
    <property type="nucleotide sequence ID" value="NZ_JANFAV010000001.1"/>
</dbReference>
<dbReference type="GO" id="GO:0003677">
    <property type="term" value="F:DNA binding"/>
    <property type="evidence" value="ECO:0007669"/>
    <property type="project" value="TreeGrafter"/>
</dbReference>
<dbReference type="GO" id="GO:0003700">
    <property type="term" value="F:DNA-binding transcription factor activity"/>
    <property type="evidence" value="ECO:0007669"/>
    <property type="project" value="InterPro"/>
</dbReference>
<evidence type="ECO:0000313" key="2">
    <source>
        <dbReference type="EMBL" id="MCW6533653.1"/>
    </source>
</evidence>
<dbReference type="InterPro" id="IPR001845">
    <property type="entry name" value="HTH_ArsR_DNA-bd_dom"/>
</dbReference>